<comment type="similarity">
    <text evidence="1">Belongs to the LysR transcriptional regulatory family.</text>
</comment>
<dbReference type="GO" id="GO:0003677">
    <property type="term" value="F:DNA binding"/>
    <property type="evidence" value="ECO:0007669"/>
    <property type="project" value="UniProtKB-KW"/>
</dbReference>
<proteinExistence type="inferred from homology"/>
<dbReference type="Gene3D" id="3.40.190.10">
    <property type="entry name" value="Periplasmic binding protein-like II"/>
    <property type="match status" value="2"/>
</dbReference>
<comment type="caution">
    <text evidence="7">The sequence shown here is derived from an EMBL/GenBank/DDBJ whole genome shotgun (WGS) entry which is preliminary data.</text>
</comment>
<reference evidence="7 8" key="1">
    <citation type="submission" date="2019-02" db="EMBL/GenBank/DDBJ databases">
        <authorList>
            <person name="Li Y."/>
        </authorList>
    </citation>
    <scope>NUCLEOTIDE SEQUENCE [LARGE SCALE GENOMIC DNA]</scope>
    <source>
        <strain evidence="7 8">30C10-4-7</strain>
    </source>
</reference>
<evidence type="ECO:0000313" key="8">
    <source>
        <dbReference type="Proteomes" id="UP000292855"/>
    </source>
</evidence>
<dbReference type="CDD" id="cd08411">
    <property type="entry name" value="PBP2_OxyR"/>
    <property type="match status" value="1"/>
</dbReference>
<dbReference type="GO" id="GO:0032993">
    <property type="term" value="C:protein-DNA complex"/>
    <property type="evidence" value="ECO:0007669"/>
    <property type="project" value="TreeGrafter"/>
</dbReference>
<organism evidence="7 8">
    <name type="scientific">Sphingobacterium corticibacterium</name>
    <dbReference type="NCBI Taxonomy" id="2484746"/>
    <lineage>
        <taxon>Bacteria</taxon>
        <taxon>Pseudomonadati</taxon>
        <taxon>Bacteroidota</taxon>
        <taxon>Sphingobacteriia</taxon>
        <taxon>Sphingobacteriales</taxon>
        <taxon>Sphingobacteriaceae</taxon>
        <taxon>Sphingobacterium</taxon>
    </lineage>
</organism>
<dbReference type="InterPro" id="IPR000847">
    <property type="entry name" value="LysR_HTH_N"/>
</dbReference>
<evidence type="ECO:0000256" key="5">
    <source>
        <dbReference type="ARBA" id="ARBA00023163"/>
    </source>
</evidence>
<dbReference type="AlphaFoldDB" id="A0A4Q6XSC5"/>
<dbReference type="SUPFAM" id="SSF46785">
    <property type="entry name" value="Winged helix' DNA-binding domain"/>
    <property type="match status" value="1"/>
</dbReference>
<evidence type="ECO:0000256" key="1">
    <source>
        <dbReference type="ARBA" id="ARBA00009437"/>
    </source>
</evidence>
<dbReference type="Proteomes" id="UP000292855">
    <property type="component" value="Unassembled WGS sequence"/>
</dbReference>
<dbReference type="Gene3D" id="1.10.10.10">
    <property type="entry name" value="Winged helix-like DNA-binding domain superfamily/Winged helix DNA-binding domain"/>
    <property type="match status" value="1"/>
</dbReference>
<keyword evidence="2" id="KW-0805">Transcription regulation</keyword>
<keyword evidence="4" id="KW-0010">Activator</keyword>
<dbReference type="EMBL" id="SGIT01000001">
    <property type="protein sequence ID" value="RZF62675.1"/>
    <property type="molecule type" value="Genomic_DNA"/>
</dbReference>
<sequence length="308" mass="35374">MNIQQLHYVLSIDEYRHFQKAAEACFVTPATLSIMLKKLEEELDIVIFDRSKHPIIPTEMGKIVIENARTILSAVDNMQYEVKYAASENEIQGELRIGIIPTLAPYLLHHFIPGMTAKYPRLRIQLKELRTQQITDYLRKDIIDVGIIALQQEANEFKTRPLFRERLLVFAPEPQSKLKSNYILSADIDISKLWLLEEEHCLRSQVMNLCSLKKTNSKNEQLTFDAGSIETLINLVEMTNGITIIPELAVLAFTSERQACVKHFAEPEPAREIGMITYRHFVKEKLLDILENEILSAINPILREVSTS</sequence>
<keyword evidence="3" id="KW-0238">DNA-binding</keyword>
<keyword evidence="5" id="KW-0804">Transcription</keyword>
<evidence type="ECO:0000256" key="3">
    <source>
        <dbReference type="ARBA" id="ARBA00023125"/>
    </source>
</evidence>
<evidence type="ECO:0000256" key="4">
    <source>
        <dbReference type="ARBA" id="ARBA00023159"/>
    </source>
</evidence>
<keyword evidence="8" id="KW-1185">Reference proteome</keyword>
<dbReference type="GO" id="GO:0003700">
    <property type="term" value="F:DNA-binding transcription factor activity"/>
    <property type="evidence" value="ECO:0007669"/>
    <property type="project" value="InterPro"/>
</dbReference>
<accession>A0A4Q6XSC5</accession>
<dbReference type="InterPro" id="IPR036390">
    <property type="entry name" value="WH_DNA-bd_sf"/>
</dbReference>
<dbReference type="Pfam" id="PF00126">
    <property type="entry name" value="HTH_1"/>
    <property type="match status" value="1"/>
</dbReference>
<dbReference type="PROSITE" id="PS50931">
    <property type="entry name" value="HTH_LYSR"/>
    <property type="match status" value="1"/>
</dbReference>
<dbReference type="InterPro" id="IPR005119">
    <property type="entry name" value="LysR_subst-bd"/>
</dbReference>
<dbReference type="RefSeq" id="WP_130140900.1">
    <property type="nucleotide sequence ID" value="NZ_SGIT01000001.1"/>
</dbReference>
<dbReference type="Pfam" id="PF03466">
    <property type="entry name" value="LysR_substrate"/>
    <property type="match status" value="1"/>
</dbReference>
<dbReference type="PANTHER" id="PTHR30346">
    <property type="entry name" value="TRANSCRIPTIONAL DUAL REGULATOR HCAR-RELATED"/>
    <property type="match status" value="1"/>
</dbReference>
<dbReference type="InterPro" id="IPR036388">
    <property type="entry name" value="WH-like_DNA-bd_sf"/>
</dbReference>
<gene>
    <name evidence="7" type="ORF">EWE74_07770</name>
</gene>
<dbReference type="PANTHER" id="PTHR30346:SF26">
    <property type="entry name" value="HYDROGEN PEROXIDE-INDUCIBLE GENES ACTIVATOR"/>
    <property type="match status" value="1"/>
</dbReference>
<name>A0A4Q6XSC5_9SPHI</name>
<dbReference type="OrthoDB" id="9803735at2"/>
<evidence type="ECO:0000256" key="2">
    <source>
        <dbReference type="ARBA" id="ARBA00023015"/>
    </source>
</evidence>
<protein>
    <submittedName>
        <fullName evidence="7">Hydrogen peroxide-inducible genes activator</fullName>
    </submittedName>
</protein>
<feature type="domain" description="HTH lysR-type" evidence="6">
    <location>
        <begin position="1"/>
        <end position="58"/>
    </location>
</feature>
<evidence type="ECO:0000313" key="7">
    <source>
        <dbReference type="EMBL" id="RZF62675.1"/>
    </source>
</evidence>
<dbReference type="SUPFAM" id="SSF53850">
    <property type="entry name" value="Periplasmic binding protein-like II"/>
    <property type="match status" value="1"/>
</dbReference>
<evidence type="ECO:0000259" key="6">
    <source>
        <dbReference type="PROSITE" id="PS50931"/>
    </source>
</evidence>